<gene>
    <name evidence="1" type="ORF">ABS648_08775</name>
</gene>
<evidence type="ECO:0000313" key="1">
    <source>
        <dbReference type="EMBL" id="XBY65842.1"/>
    </source>
</evidence>
<proteinExistence type="predicted"/>
<reference evidence="1" key="1">
    <citation type="submission" date="2023-08" db="EMBL/GenBank/DDBJ databases">
        <title>Increased levels of nutrients transform a symbiont into a lethal pathobiont.</title>
        <authorList>
            <person name="Lachnit T."/>
            <person name="Ulrich L."/>
            <person name="Willmer F.M."/>
            <person name="Hasenbein T."/>
            <person name="Steiner L.X."/>
            <person name="Wolters M."/>
            <person name="Herbst E.M."/>
            <person name="Deines P."/>
        </authorList>
    </citation>
    <scope>NUCLEOTIDE SEQUENCE</scope>
    <source>
        <strain evidence="1">T3</strain>
    </source>
</reference>
<dbReference type="RefSeq" id="WP_043244370.1">
    <property type="nucleotide sequence ID" value="NZ_CP146285.1"/>
</dbReference>
<dbReference type="EMBL" id="CP158373">
    <property type="protein sequence ID" value="XBY65842.1"/>
    <property type="molecule type" value="Genomic_DNA"/>
</dbReference>
<sequence length="98" mass="11429">MARKPEHGLADLGQLLGEIRNWPRISEPRPGSFYLGQQPFCHFRIRNGRRWADIRSRRAWLPRFDLPRDDAQSRLALRIVLHQVYRIGGQAAGSRREG</sequence>
<organism evidence="1">
    <name type="scientific">Pseudomonas solani</name>
    <dbReference type="NCBI Taxonomy" id="2731552"/>
    <lineage>
        <taxon>Bacteria</taxon>
        <taxon>Pseudomonadati</taxon>
        <taxon>Pseudomonadota</taxon>
        <taxon>Gammaproteobacteria</taxon>
        <taxon>Pseudomonadales</taxon>
        <taxon>Pseudomonadaceae</taxon>
        <taxon>Pseudomonas</taxon>
    </lineage>
</organism>
<protein>
    <submittedName>
        <fullName evidence="1">Uncharacterized protein</fullName>
    </submittedName>
</protein>
<dbReference type="AlphaFoldDB" id="A0AAU7YA14"/>
<name>A0AAU7YA14_9PSED</name>
<accession>A0AAU7YA14</accession>